<dbReference type="EMBL" id="NBUC01000079">
    <property type="protein sequence ID" value="PLU02634.1"/>
    <property type="molecule type" value="Genomic_DNA"/>
</dbReference>
<accession>A0A6G1WH36</accession>
<evidence type="ECO:0000313" key="1">
    <source>
        <dbReference type="EMBL" id="MQW69048.1"/>
    </source>
</evidence>
<reference evidence="1" key="1">
    <citation type="journal article" date="2013" name="Genome Biol.">
        <title>Comparative genomics of the core and accessory genomes of 48 Sinorhizobium strains comprising five genospecies.</title>
        <authorList>
            <person name="Sugawara M."/>
            <person name="Epstein B."/>
            <person name="Badgley B.D."/>
            <person name="Unno T."/>
            <person name="Xu L."/>
            <person name="Reese J."/>
            <person name="Gyaneshwar P."/>
            <person name="Denny R."/>
            <person name="Mudge J."/>
            <person name="Bharti A.K."/>
            <person name="Farmer A.D."/>
            <person name="May G.D."/>
            <person name="Woodward J.E."/>
            <person name="Medigue C."/>
            <person name="Vallenet D."/>
            <person name="Lajus A."/>
            <person name="Rouy Z."/>
            <person name="Martinez-Vaz B."/>
            <person name="Tiffin P."/>
            <person name="Young N.D."/>
            <person name="Sadowsky M.J."/>
        </authorList>
    </citation>
    <scope>NUCLEOTIDE SEQUENCE</scope>
    <source>
        <strain evidence="1">M1</strain>
    </source>
</reference>
<proteinExistence type="predicted"/>
<comment type="caution">
    <text evidence="1">The sequence shown here is derived from an EMBL/GenBank/DDBJ whole genome shotgun (WGS) entry which is preliminary data.</text>
</comment>
<name>A0A6G1WH36_9HYPH</name>
<dbReference type="SUPFAM" id="SSF140736">
    <property type="entry name" value="Rv1873-like"/>
    <property type="match status" value="1"/>
</dbReference>
<evidence type="ECO:0000313" key="2">
    <source>
        <dbReference type="EMBL" id="PLU02634.1"/>
    </source>
</evidence>
<dbReference type="AlphaFoldDB" id="A0A6G1WH36"/>
<organism evidence="1">
    <name type="scientific">Sinorhizobium medicae</name>
    <dbReference type="NCBI Taxonomy" id="110321"/>
    <lineage>
        <taxon>Bacteria</taxon>
        <taxon>Pseudomonadati</taxon>
        <taxon>Pseudomonadota</taxon>
        <taxon>Alphaproteobacteria</taxon>
        <taxon>Hyphomicrobiales</taxon>
        <taxon>Rhizobiaceae</taxon>
        <taxon>Sinorhizobium/Ensifer group</taxon>
        <taxon>Sinorhizobium</taxon>
    </lineage>
</organism>
<evidence type="ECO:0000313" key="3">
    <source>
        <dbReference type="Proteomes" id="UP001190825"/>
    </source>
</evidence>
<dbReference type="EMBL" id="WISB01000042">
    <property type="protein sequence ID" value="MQW69048.1"/>
    <property type="molecule type" value="Genomic_DNA"/>
</dbReference>
<reference evidence="2" key="2">
    <citation type="submission" date="2017-04" db="EMBL/GenBank/DDBJ databases">
        <authorList>
            <person name="Porter S."/>
            <person name="Friesen M.L."/>
            <person name="Faber-Hammond J."/>
        </authorList>
    </citation>
    <scope>NUCLEOTIDE SEQUENCE</scope>
    <source>
        <strain evidence="2">Str16</strain>
    </source>
</reference>
<protein>
    <submittedName>
        <fullName evidence="1">Uncharacterized protein</fullName>
    </submittedName>
</protein>
<dbReference type="Proteomes" id="UP001190825">
    <property type="component" value="Unassembled WGS sequence"/>
</dbReference>
<sequence length="39" mass="4345">MTLFSEAAAEDGERFRLALERFFAGEPDHRSFELIGGGN</sequence>
<keyword evidence="3" id="KW-1185">Reference proteome</keyword>
<reference evidence="2 3" key="3">
    <citation type="journal article" date="2018" name="FEMS Microbiol. Ecol.">
        <title>Co-invading symbiotic mutualists of Medicago polymorpha retain high ancestral diversity and contain diverse accessory genomes.</title>
        <authorList>
            <person name="Porter S.S."/>
            <person name="Faber-Hammond J.J."/>
            <person name="Friesen M.L."/>
        </authorList>
    </citation>
    <scope>NUCLEOTIDE SEQUENCE [LARGE SCALE GENOMIC DNA]</scope>
    <source>
        <strain evidence="2 3">Str16</strain>
    </source>
</reference>
<dbReference type="InterPro" id="IPR036287">
    <property type="entry name" value="Rv1873-like_sf"/>
</dbReference>
<gene>
    <name evidence="2" type="ORF">BMJ33_17080</name>
    <name evidence="1" type="ORF">GHJ91_07625</name>
</gene>